<evidence type="ECO:0000313" key="3">
    <source>
        <dbReference type="Proteomes" id="UP000189739"/>
    </source>
</evidence>
<accession>A0A1S9PAR9</accession>
<protein>
    <submittedName>
        <fullName evidence="2">Glycosyltransferase</fullName>
    </submittedName>
</protein>
<evidence type="ECO:0000259" key="1">
    <source>
        <dbReference type="Pfam" id="PF00535"/>
    </source>
</evidence>
<organism evidence="2 3">
    <name type="scientific">Mucilaginibacter pedocola</name>
    <dbReference type="NCBI Taxonomy" id="1792845"/>
    <lineage>
        <taxon>Bacteria</taxon>
        <taxon>Pseudomonadati</taxon>
        <taxon>Bacteroidota</taxon>
        <taxon>Sphingobacteriia</taxon>
        <taxon>Sphingobacteriales</taxon>
        <taxon>Sphingobacteriaceae</taxon>
        <taxon>Mucilaginibacter</taxon>
    </lineage>
</organism>
<dbReference type="Proteomes" id="UP000189739">
    <property type="component" value="Unassembled WGS sequence"/>
</dbReference>
<dbReference type="GO" id="GO:0016758">
    <property type="term" value="F:hexosyltransferase activity"/>
    <property type="evidence" value="ECO:0007669"/>
    <property type="project" value="UniProtKB-ARBA"/>
</dbReference>
<comment type="caution">
    <text evidence="2">The sequence shown here is derived from an EMBL/GenBank/DDBJ whole genome shotgun (WGS) entry which is preliminary data.</text>
</comment>
<keyword evidence="2" id="KW-0808">Transferase</keyword>
<dbReference type="SUPFAM" id="SSF53448">
    <property type="entry name" value="Nucleotide-diphospho-sugar transferases"/>
    <property type="match status" value="1"/>
</dbReference>
<dbReference type="PANTHER" id="PTHR22916:SF3">
    <property type="entry name" value="UDP-GLCNAC:BETAGAL BETA-1,3-N-ACETYLGLUCOSAMINYLTRANSFERASE-LIKE PROTEIN 1"/>
    <property type="match status" value="1"/>
</dbReference>
<dbReference type="OrthoDB" id="9788101at2"/>
<dbReference type="AlphaFoldDB" id="A0A1S9PAR9"/>
<dbReference type="Gene3D" id="3.90.550.10">
    <property type="entry name" value="Spore Coat Polysaccharide Biosynthesis Protein SpsA, Chain A"/>
    <property type="match status" value="1"/>
</dbReference>
<gene>
    <name evidence="2" type="ORF">BC343_10390</name>
</gene>
<keyword evidence="3" id="KW-1185">Reference proteome</keyword>
<dbReference type="CDD" id="cd06433">
    <property type="entry name" value="GT_2_WfgS_like"/>
    <property type="match status" value="1"/>
</dbReference>
<dbReference type="STRING" id="1792845.BC343_10390"/>
<feature type="domain" description="Glycosyltransferase 2-like" evidence="1">
    <location>
        <begin position="7"/>
        <end position="146"/>
    </location>
</feature>
<dbReference type="InterPro" id="IPR029044">
    <property type="entry name" value="Nucleotide-diphossugar_trans"/>
</dbReference>
<dbReference type="PANTHER" id="PTHR22916">
    <property type="entry name" value="GLYCOSYLTRANSFERASE"/>
    <property type="match status" value="1"/>
</dbReference>
<dbReference type="Pfam" id="PF00535">
    <property type="entry name" value="Glycos_transf_2"/>
    <property type="match status" value="1"/>
</dbReference>
<evidence type="ECO:0000313" key="2">
    <source>
        <dbReference type="EMBL" id="OOQ58060.1"/>
    </source>
</evidence>
<reference evidence="2 3" key="1">
    <citation type="submission" date="2016-07" db="EMBL/GenBank/DDBJ databases">
        <title>Genomic analysis of zinc-resistant bacterium Mucilaginibacter pedocola TBZ30.</title>
        <authorList>
            <person name="Huang J."/>
            <person name="Tang J."/>
        </authorList>
    </citation>
    <scope>NUCLEOTIDE SEQUENCE [LARGE SCALE GENOMIC DNA]</scope>
    <source>
        <strain evidence="2 3">TBZ30</strain>
    </source>
</reference>
<dbReference type="RefSeq" id="WP_078349788.1">
    <property type="nucleotide sequence ID" value="NZ_MBTF01000034.1"/>
</dbReference>
<sequence>MHHLKISVVTVCYNAASTIERCIQAVMGQCYSNIEHIIIDGGSTDGTLAIIEQYKDTVARVVSEPDKGIYDAMNKGIALATGEVVGMLNADDVFAYEHALEDIARAFEDNSTVILYADLNYLKPNGLVLRKWVSGRYKHGMFSKGWMPPHPTFYCRRDLYKQLGNYRLDFGTAADYELMARFIHLKKSPVFYLERVVINMNTGGVSNNSYTGRAKVLFLDLKAMYKNRVKYPLIALILKRLRKIKQFF</sequence>
<name>A0A1S9PAR9_9SPHI</name>
<dbReference type="InterPro" id="IPR001173">
    <property type="entry name" value="Glyco_trans_2-like"/>
</dbReference>
<proteinExistence type="predicted"/>
<dbReference type="EMBL" id="MBTF01000034">
    <property type="protein sequence ID" value="OOQ58060.1"/>
    <property type="molecule type" value="Genomic_DNA"/>
</dbReference>